<evidence type="ECO:0000259" key="6">
    <source>
        <dbReference type="PROSITE" id="PS50109"/>
    </source>
</evidence>
<dbReference type="Pfam" id="PF02518">
    <property type="entry name" value="HATPase_c"/>
    <property type="match status" value="1"/>
</dbReference>
<dbReference type="EC" id="2.7.13.3" evidence="2"/>
<gene>
    <name evidence="9" type="ORF">GS429_20745</name>
</gene>
<dbReference type="Pfam" id="PF00512">
    <property type="entry name" value="HisKA"/>
    <property type="match status" value="1"/>
</dbReference>
<dbReference type="NCBIfam" id="TIGR00229">
    <property type="entry name" value="sensory_box"/>
    <property type="match status" value="2"/>
</dbReference>
<name>A0A6B0VUP2_9EURY</name>
<accession>A0A6B0VUP2</accession>
<dbReference type="SMART" id="SM00387">
    <property type="entry name" value="HATPase_c"/>
    <property type="match status" value="1"/>
</dbReference>
<evidence type="ECO:0000313" key="9">
    <source>
        <dbReference type="EMBL" id="MXV64452.1"/>
    </source>
</evidence>
<dbReference type="PANTHER" id="PTHR43304:SF1">
    <property type="entry name" value="PAC DOMAIN-CONTAINING PROTEIN"/>
    <property type="match status" value="1"/>
</dbReference>
<feature type="domain" description="Histidine kinase" evidence="6">
    <location>
        <begin position="283"/>
        <end position="471"/>
    </location>
</feature>
<comment type="catalytic activity">
    <reaction evidence="1">
        <text>ATP + protein L-histidine = ADP + protein N-phospho-L-histidine.</text>
        <dbReference type="EC" id="2.7.13.3"/>
    </reaction>
</comment>
<dbReference type="SMART" id="SM00091">
    <property type="entry name" value="PAS"/>
    <property type="match status" value="2"/>
</dbReference>
<dbReference type="PROSITE" id="PS50109">
    <property type="entry name" value="HIS_KIN"/>
    <property type="match status" value="1"/>
</dbReference>
<dbReference type="PROSITE" id="PS50112">
    <property type="entry name" value="PAS"/>
    <property type="match status" value="2"/>
</dbReference>
<evidence type="ECO:0000256" key="5">
    <source>
        <dbReference type="ARBA" id="ARBA00022777"/>
    </source>
</evidence>
<dbReference type="GO" id="GO:0006355">
    <property type="term" value="P:regulation of DNA-templated transcription"/>
    <property type="evidence" value="ECO:0007669"/>
    <property type="project" value="InterPro"/>
</dbReference>
<evidence type="ECO:0000259" key="8">
    <source>
        <dbReference type="PROSITE" id="PS50113"/>
    </source>
</evidence>
<evidence type="ECO:0000256" key="4">
    <source>
        <dbReference type="ARBA" id="ARBA00022679"/>
    </source>
</evidence>
<keyword evidence="3" id="KW-0597">Phosphoprotein</keyword>
<evidence type="ECO:0000259" key="7">
    <source>
        <dbReference type="PROSITE" id="PS50112"/>
    </source>
</evidence>
<sequence>MESGSNRKRRDDEFRELSQFRDAIIQSANVWINALDETGTVTLWNEAAEEISGYTAEEVVGSDEIWTWLYPDETYRNDILNNVSAILQGEKAVEEFQTTIETKDGSCRTLSWNSHAITDAAGELQGSVAVGRDITDRTNREREFEALKERFQAYVETASDLLSVIDEEGISKYESPAVKRMLGYEPDELVGEDNFQYIHPDDRAKVRKNISTMIEEPDSTATSVEYRYEHADGHWVWLETVGCNKTHTAVDGYVLSTRDITERKEREQELRRQNDRLSEFSSIVSHDLRNPVNIAQGYLEAARAECDSDHLEDVEIALTRIDQIVNQTLSLARHGETIGKKNTVDTASLAEQCWKGVDTAGADLRLRDPPVIKADPRAVRHLFENLFRNAIEHGGEDVTVCVGPCDEGFYVEDDGVGLPDEVRTDLFAPLPSAGGEPAGLGLTIVKRIIDAHEWEIQPTESAAGGARFEIRSVTIDHRNGRR</sequence>
<comment type="caution">
    <text evidence="9">The sequence shown here is derived from an EMBL/GenBank/DDBJ whole genome shotgun (WGS) entry which is preliminary data.</text>
</comment>
<dbReference type="InterPro" id="IPR013655">
    <property type="entry name" value="PAS_fold_3"/>
</dbReference>
<feature type="domain" description="PAC" evidence="8">
    <location>
        <begin position="94"/>
        <end position="146"/>
    </location>
</feature>
<proteinExistence type="predicted"/>
<feature type="domain" description="PAS" evidence="7">
    <location>
        <begin position="24"/>
        <end position="73"/>
    </location>
</feature>
<dbReference type="Pfam" id="PF00989">
    <property type="entry name" value="PAS"/>
    <property type="match status" value="1"/>
</dbReference>
<dbReference type="InterPro" id="IPR005467">
    <property type="entry name" value="His_kinase_dom"/>
</dbReference>
<dbReference type="CDD" id="cd00130">
    <property type="entry name" value="PAS"/>
    <property type="match status" value="2"/>
</dbReference>
<dbReference type="InterPro" id="IPR035965">
    <property type="entry name" value="PAS-like_dom_sf"/>
</dbReference>
<dbReference type="EMBL" id="WUYX01000071">
    <property type="protein sequence ID" value="MXV64452.1"/>
    <property type="molecule type" value="Genomic_DNA"/>
</dbReference>
<dbReference type="InterPro" id="IPR001610">
    <property type="entry name" value="PAC"/>
</dbReference>
<dbReference type="InterPro" id="IPR000014">
    <property type="entry name" value="PAS"/>
</dbReference>
<dbReference type="SUPFAM" id="SSF47384">
    <property type="entry name" value="Homodimeric domain of signal transducing histidine kinase"/>
    <property type="match status" value="1"/>
</dbReference>
<dbReference type="InterPro" id="IPR036097">
    <property type="entry name" value="HisK_dim/P_sf"/>
</dbReference>
<dbReference type="Gene3D" id="3.30.450.20">
    <property type="entry name" value="PAS domain"/>
    <property type="match status" value="2"/>
</dbReference>
<dbReference type="PROSITE" id="PS50113">
    <property type="entry name" value="PAC"/>
    <property type="match status" value="2"/>
</dbReference>
<dbReference type="InterPro" id="IPR000700">
    <property type="entry name" value="PAS-assoc_C"/>
</dbReference>
<dbReference type="InterPro" id="IPR036890">
    <property type="entry name" value="HATPase_C_sf"/>
</dbReference>
<keyword evidence="5" id="KW-0418">Kinase</keyword>
<dbReference type="PANTHER" id="PTHR43304">
    <property type="entry name" value="PHYTOCHROME-LIKE PROTEIN CPH1"/>
    <property type="match status" value="1"/>
</dbReference>
<dbReference type="OrthoDB" id="8127at2157"/>
<dbReference type="Gene3D" id="3.30.565.10">
    <property type="entry name" value="Histidine kinase-like ATPase, C-terminal domain"/>
    <property type="match status" value="1"/>
</dbReference>
<dbReference type="InterPro" id="IPR013767">
    <property type="entry name" value="PAS_fold"/>
</dbReference>
<evidence type="ECO:0000256" key="3">
    <source>
        <dbReference type="ARBA" id="ARBA00022553"/>
    </source>
</evidence>
<dbReference type="Pfam" id="PF08447">
    <property type="entry name" value="PAS_3"/>
    <property type="match status" value="1"/>
</dbReference>
<keyword evidence="10" id="KW-1185">Reference proteome</keyword>
<dbReference type="Proteomes" id="UP000434101">
    <property type="component" value="Unassembled WGS sequence"/>
</dbReference>
<evidence type="ECO:0000256" key="1">
    <source>
        <dbReference type="ARBA" id="ARBA00000085"/>
    </source>
</evidence>
<dbReference type="SMART" id="SM00086">
    <property type="entry name" value="PAC"/>
    <property type="match status" value="2"/>
</dbReference>
<evidence type="ECO:0000313" key="10">
    <source>
        <dbReference type="Proteomes" id="UP000434101"/>
    </source>
</evidence>
<keyword evidence="4" id="KW-0808">Transferase</keyword>
<dbReference type="RefSeq" id="WP_160067793.1">
    <property type="nucleotide sequence ID" value="NZ_WUYX01000071.1"/>
</dbReference>
<evidence type="ECO:0000256" key="2">
    <source>
        <dbReference type="ARBA" id="ARBA00012438"/>
    </source>
</evidence>
<dbReference type="InterPro" id="IPR003594">
    <property type="entry name" value="HATPase_dom"/>
</dbReference>
<dbReference type="Gene3D" id="1.10.287.130">
    <property type="match status" value="1"/>
</dbReference>
<dbReference type="CDD" id="cd00082">
    <property type="entry name" value="HisKA"/>
    <property type="match status" value="1"/>
</dbReference>
<dbReference type="SUPFAM" id="SSF55874">
    <property type="entry name" value="ATPase domain of HSP90 chaperone/DNA topoisomerase II/histidine kinase"/>
    <property type="match status" value="1"/>
</dbReference>
<dbReference type="AlphaFoldDB" id="A0A6B0VUP2"/>
<organism evidence="9 10">
    <name type="scientific">Natronorubrum halalkaliphilum</name>
    <dbReference type="NCBI Taxonomy" id="2691917"/>
    <lineage>
        <taxon>Archaea</taxon>
        <taxon>Methanobacteriati</taxon>
        <taxon>Methanobacteriota</taxon>
        <taxon>Stenosarchaea group</taxon>
        <taxon>Halobacteria</taxon>
        <taxon>Halobacteriales</taxon>
        <taxon>Natrialbaceae</taxon>
        <taxon>Natronorubrum</taxon>
    </lineage>
</organism>
<feature type="domain" description="PAC" evidence="8">
    <location>
        <begin position="222"/>
        <end position="272"/>
    </location>
</feature>
<reference evidence="9 10" key="1">
    <citation type="submission" date="2020-01" db="EMBL/GenBank/DDBJ databases">
        <title>Natronorubrum sp. JWXQ-INN 674 isolated from Inner Mongolia Autonomous Region of China.</title>
        <authorList>
            <person name="Xue Q."/>
        </authorList>
    </citation>
    <scope>NUCLEOTIDE SEQUENCE [LARGE SCALE GENOMIC DNA]</scope>
    <source>
        <strain evidence="9 10">JWXQ-INN-674</strain>
    </source>
</reference>
<dbReference type="InterPro" id="IPR052162">
    <property type="entry name" value="Sensor_kinase/Photoreceptor"/>
</dbReference>
<dbReference type="SMART" id="SM00388">
    <property type="entry name" value="HisKA"/>
    <property type="match status" value="1"/>
</dbReference>
<protein>
    <recommendedName>
        <fullName evidence="2">histidine kinase</fullName>
        <ecNumber evidence="2">2.7.13.3</ecNumber>
    </recommendedName>
</protein>
<dbReference type="InterPro" id="IPR003661">
    <property type="entry name" value="HisK_dim/P_dom"/>
</dbReference>
<dbReference type="SUPFAM" id="SSF55785">
    <property type="entry name" value="PYP-like sensor domain (PAS domain)"/>
    <property type="match status" value="2"/>
</dbReference>
<dbReference type="GO" id="GO:0000155">
    <property type="term" value="F:phosphorelay sensor kinase activity"/>
    <property type="evidence" value="ECO:0007669"/>
    <property type="project" value="InterPro"/>
</dbReference>
<feature type="domain" description="PAS" evidence="7">
    <location>
        <begin position="147"/>
        <end position="217"/>
    </location>
</feature>